<evidence type="ECO:0000256" key="3">
    <source>
        <dbReference type="ARBA" id="ARBA00033164"/>
    </source>
</evidence>
<dbReference type="InterPro" id="IPR050188">
    <property type="entry name" value="RluA_PseudoU_synthase"/>
</dbReference>
<evidence type="ECO:0000256" key="2">
    <source>
        <dbReference type="ARBA" id="ARBA00031870"/>
    </source>
</evidence>
<dbReference type="InterPro" id="IPR006145">
    <property type="entry name" value="PsdUridine_synth_RsuA/RluA"/>
</dbReference>
<dbReference type="SUPFAM" id="SSF55120">
    <property type="entry name" value="Pseudouridine synthase"/>
    <property type="match status" value="1"/>
</dbReference>
<sequence>MSLYSEAIAHTLHPLPSCAKASLADATVTGWYGGVCPRSGRWLCLPRTRLSEAIAHALMQELAACEDCNREGKMYGVLLVKAQADELYFLKAFSGLLNGSSTQEGWVPPIPGRDRIAALELETLNALQAIKQELIQLETLSVRQVYHAEKLKFDYELKQLSDLHQNRKQARDRTRQQLRQRPEDDTVAIALQALNHQSQQDGIERRNLKAKWNAVLHPLQQEIDRANARIAELKQQRKSLSRQLQAEFYTAHHLTNFAGDSQPLQALMPSGFLPTGTGDCCAPKLLHYAATHGLTPIALAEFWWGPSPAREHRVQGQFYEACAERCQPLMGFLLSGLSAQVLKTAAPEPLEILYEDPWLLAVNKPSGLLSVPGRYGQDSAIARLSTHSRLYPAHRLDQNTSGVLLLAKDAETHRALHQQFQQRQVQKVYEALLSGRLASVPDEICLPLWGDPAERPQQQVDWQRGKPSQTQVRLLRQERCEFDGVWRSRVELVPVTGRTHQLRVHAADAAGLGTPIWGDRLYGCPAHAPRLHLHAHQMTVKHPQTYETLTLKAPVPF</sequence>
<dbReference type="InterPro" id="IPR006224">
    <property type="entry name" value="PsdUridine_synth_RluA-like_CS"/>
</dbReference>
<feature type="domain" description="Pseudouridine synthase RsuA/RluA-like" evidence="5">
    <location>
        <begin position="359"/>
        <end position="507"/>
    </location>
</feature>
<evidence type="ECO:0000313" key="7">
    <source>
        <dbReference type="Proteomes" id="UP000505210"/>
    </source>
</evidence>
<dbReference type="AlphaFoldDB" id="A0A6M8BDB2"/>
<dbReference type="Proteomes" id="UP000505210">
    <property type="component" value="Chromosome"/>
</dbReference>
<dbReference type="PANTHER" id="PTHR21600">
    <property type="entry name" value="MITOCHONDRIAL RNA PSEUDOURIDINE SYNTHASE"/>
    <property type="match status" value="1"/>
</dbReference>
<keyword evidence="7" id="KW-1185">Reference proteome</keyword>
<dbReference type="PANTHER" id="PTHR21600:SF89">
    <property type="entry name" value="RIBOSOMAL LARGE SUBUNIT PSEUDOURIDINE SYNTHASE A"/>
    <property type="match status" value="1"/>
</dbReference>
<dbReference type="GO" id="GO:0003723">
    <property type="term" value="F:RNA binding"/>
    <property type="evidence" value="ECO:0007669"/>
    <property type="project" value="InterPro"/>
</dbReference>
<evidence type="ECO:0000313" key="6">
    <source>
        <dbReference type="EMBL" id="QKD84768.1"/>
    </source>
</evidence>
<evidence type="ECO:0000256" key="4">
    <source>
        <dbReference type="SAM" id="Coils"/>
    </source>
</evidence>
<organism evidence="6 7">
    <name type="scientific">Thermoleptolyngbya sichuanensis A183</name>
    <dbReference type="NCBI Taxonomy" id="2737172"/>
    <lineage>
        <taxon>Bacteria</taxon>
        <taxon>Bacillati</taxon>
        <taxon>Cyanobacteriota</taxon>
        <taxon>Cyanophyceae</taxon>
        <taxon>Oculatellales</taxon>
        <taxon>Oculatellaceae</taxon>
        <taxon>Thermoleptolyngbya</taxon>
        <taxon>Thermoleptolyngbya sichuanensis</taxon>
    </lineage>
</organism>
<dbReference type="Gene3D" id="3.30.2350.10">
    <property type="entry name" value="Pseudouridine synthase"/>
    <property type="match status" value="1"/>
</dbReference>
<feature type="coiled-coil region" evidence="4">
    <location>
        <begin position="216"/>
        <end position="243"/>
    </location>
</feature>
<accession>A0A6M8BDB2</accession>
<dbReference type="InterPro" id="IPR020103">
    <property type="entry name" value="PsdUridine_synth_cat_dom_sf"/>
</dbReference>
<comment type="catalytic activity">
    <reaction evidence="1">
        <text>a uridine in RNA = a pseudouridine in RNA</text>
        <dbReference type="Rhea" id="RHEA:48348"/>
        <dbReference type="Rhea" id="RHEA-COMP:12068"/>
        <dbReference type="Rhea" id="RHEA-COMP:12069"/>
        <dbReference type="ChEBI" id="CHEBI:65314"/>
        <dbReference type="ChEBI" id="CHEBI:65315"/>
    </reaction>
</comment>
<evidence type="ECO:0000256" key="1">
    <source>
        <dbReference type="ARBA" id="ARBA00000073"/>
    </source>
</evidence>
<evidence type="ECO:0000259" key="5">
    <source>
        <dbReference type="Pfam" id="PF00849"/>
    </source>
</evidence>
<reference evidence="6 7" key="1">
    <citation type="submission" date="2020-05" db="EMBL/GenBank/DDBJ databases">
        <title>Complete genome sequence of of a novel Thermoleptolyngbya strain isolated from hot springs of Ganzi, Sichuan China.</title>
        <authorList>
            <person name="Tang J."/>
            <person name="Daroch M."/>
            <person name="Li L."/>
            <person name="Waleron K."/>
            <person name="Waleron M."/>
            <person name="Waleron M."/>
        </authorList>
    </citation>
    <scope>NUCLEOTIDE SEQUENCE [LARGE SCALE GENOMIC DNA]</scope>
    <source>
        <strain evidence="6 7">PKUAC-SCTA183</strain>
    </source>
</reference>
<dbReference type="GO" id="GO:0000455">
    <property type="term" value="P:enzyme-directed rRNA pseudouridine synthesis"/>
    <property type="evidence" value="ECO:0007669"/>
    <property type="project" value="TreeGrafter"/>
</dbReference>
<gene>
    <name evidence="6" type="ORF">HPC62_04565</name>
</gene>
<protein>
    <recommendedName>
        <fullName evidence="2">RNA pseudouridylate synthase</fullName>
    </recommendedName>
    <alternativeName>
        <fullName evidence="3">RNA-uridine isomerase</fullName>
    </alternativeName>
</protein>
<name>A0A6M8BDB2_9CYAN</name>
<keyword evidence="4" id="KW-0175">Coiled coil</keyword>
<dbReference type="Pfam" id="PF00849">
    <property type="entry name" value="PseudoU_synth_2"/>
    <property type="match status" value="1"/>
</dbReference>
<dbReference type="PROSITE" id="PS01129">
    <property type="entry name" value="PSI_RLU"/>
    <property type="match status" value="1"/>
</dbReference>
<dbReference type="GO" id="GO:0009982">
    <property type="term" value="F:pseudouridine synthase activity"/>
    <property type="evidence" value="ECO:0007669"/>
    <property type="project" value="InterPro"/>
</dbReference>
<dbReference type="CDD" id="cd02869">
    <property type="entry name" value="PseudoU_synth_RluA_like"/>
    <property type="match status" value="1"/>
</dbReference>
<dbReference type="GO" id="GO:0140098">
    <property type="term" value="F:catalytic activity, acting on RNA"/>
    <property type="evidence" value="ECO:0007669"/>
    <property type="project" value="UniProtKB-ARBA"/>
</dbReference>
<dbReference type="EMBL" id="CP053661">
    <property type="protein sequence ID" value="QKD84768.1"/>
    <property type="molecule type" value="Genomic_DNA"/>
</dbReference>
<dbReference type="KEGG" id="theu:HPC62_04565"/>
<proteinExistence type="predicted"/>